<organism evidence="1 2">
    <name type="scientific">Ricinus communis</name>
    <name type="common">Castor bean</name>
    <dbReference type="NCBI Taxonomy" id="3988"/>
    <lineage>
        <taxon>Eukaryota</taxon>
        <taxon>Viridiplantae</taxon>
        <taxon>Streptophyta</taxon>
        <taxon>Embryophyta</taxon>
        <taxon>Tracheophyta</taxon>
        <taxon>Spermatophyta</taxon>
        <taxon>Magnoliopsida</taxon>
        <taxon>eudicotyledons</taxon>
        <taxon>Gunneridae</taxon>
        <taxon>Pentapetalae</taxon>
        <taxon>rosids</taxon>
        <taxon>fabids</taxon>
        <taxon>Malpighiales</taxon>
        <taxon>Euphorbiaceae</taxon>
        <taxon>Acalyphoideae</taxon>
        <taxon>Acalypheae</taxon>
        <taxon>Ricinus</taxon>
    </lineage>
</organism>
<gene>
    <name evidence="1" type="ORF">RCOM_2064130</name>
</gene>
<evidence type="ECO:0000313" key="2">
    <source>
        <dbReference type="Proteomes" id="UP000008311"/>
    </source>
</evidence>
<dbReference type="Proteomes" id="UP000008311">
    <property type="component" value="Unassembled WGS sequence"/>
</dbReference>
<dbReference type="InParanoid" id="B9TC28"/>
<dbReference type="AlphaFoldDB" id="B9TC28"/>
<reference evidence="2" key="1">
    <citation type="journal article" date="2010" name="Nat. Biotechnol.">
        <title>Draft genome sequence of the oilseed species Ricinus communis.</title>
        <authorList>
            <person name="Chan A.P."/>
            <person name="Crabtree J."/>
            <person name="Zhao Q."/>
            <person name="Lorenzi H."/>
            <person name="Orvis J."/>
            <person name="Puiu D."/>
            <person name="Melake-Berhan A."/>
            <person name="Jones K.M."/>
            <person name="Redman J."/>
            <person name="Chen G."/>
            <person name="Cahoon E.B."/>
            <person name="Gedil M."/>
            <person name="Stanke M."/>
            <person name="Haas B.J."/>
            <person name="Wortman J.R."/>
            <person name="Fraser-Liggett C.M."/>
            <person name="Ravel J."/>
            <person name="Rabinowicz P.D."/>
        </authorList>
    </citation>
    <scope>NUCLEOTIDE SEQUENCE [LARGE SCALE GENOMIC DNA]</scope>
    <source>
        <strain evidence="2">cv. Hale</strain>
    </source>
</reference>
<protein>
    <submittedName>
        <fullName evidence="1">Uncharacterized protein</fullName>
    </submittedName>
</protein>
<proteinExistence type="predicted"/>
<sequence>MLLVSRQVPVSQQYWRKRIGPSLADRSRVELALLPRLSLTRLSRTQSLFLFGGSFVLHSLAPAGSAATKVHIII</sequence>
<name>B9TC28_RICCO</name>
<evidence type="ECO:0000313" key="1">
    <source>
        <dbReference type="EMBL" id="EEF26586.1"/>
    </source>
</evidence>
<accession>B9TC28</accession>
<dbReference type="EMBL" id="EQ976949">
    <property type="protein sequence ID" value="EEF26586.1"/>
    <property type="molecule type" value="Genomic_DNA"/>
</dbReference>
<keyword evidence="2" id="KW-1185">Reference proteome</keyword>